<dbReference type="PANTHER" id="PTHR43130:SF3">
    <property type="entry name" value="HTH-TYPE TRANSCRIPTIONAL REGULATOR RV1931C"/>
    <property type="match status" value="1"/>
</dbReference>
<keyword evidence="3" id="KW-1185">Reference proteome</keyword>
<dbReference type="RefSeq" id="WP_301592267.1">
    <property type="nucleotide sequence ID" value="NZ_JAPFQI010000026.1"/>
</dbReference>
<dbReference type="Gene3D" id="3.40.50.880">
    <property type="match status" value="1"/>
</dbReference>
<dbReference type="EMBL" id="JAPFQI010000026">
    <property type="protein sequence ID" value="MCW8088064.1"/>
    <property type="molecule type" value="Genomic_DNA"/>
</dbReference>
<accession>A0ABT3P0W7</accession>
<dbReference type="PANTHER" id="PTHR43130">
    <property type="entry name" value="ARAC-FAMILY TRANSCRIPTIONAL REGULATOR"/>
    <property type="match status" value="1"/>
</dbReference>
<name>A0ABT3P0W7_9PROT</name>
<dbReference type="SUPFAM" id="SSF52317">
    <property type="entry name" value="Class I glutamine amidotransferase-like"/>
    <property type="match status" value="1"/>
</dbReference>
<evidence type="ECO:0000259" key="1">
    <source>
        <dbReference type="Pfam" id="PF01965"/>
    </source>
</evidence>
<proteinExistence type="predicted"/>
<comment type="caution">
    <text evidence="2">The sequence shown here is derived from an EMBL/GenBank/DDBJ whole genome shotgun (WGS) entry which is preliminary data.</text>
</comment>
<organism evidence="2 3">
    <name type="scientific">Sabulicella glaciei</name>
    <dbReference type="NCBI Taxonomy" id="2984948"/>
    <lineage>
        <taxon>Bacteria</taxon>
        <taxon>Pseudomonadati</taxon>
        <taxon>Pseudomonadota</taxon>
        <taxon>Alphaproteobacteria</taxon>
        <taxon>Acetobacterales</taxon>
        <taxon>Acetobacteraceae</taxon>
        <taxon>Sabulicella</taxon>
    </lineage>
</organism>
<protein>
    <submittedName>
        <fullName evidence="2">DJ-1/PfpI family protein</fullName>
    </submittedName>
</protein>
<feature type="domain" description="DJ-1/PfpI" evidence="1">
    <location>
        <begin position="4"/>
        <end position="122"/>
    </location>
</feature>
<dbReference type="Pfam" id="PF01965">
    <property type="entry name" value="DJ-1_PfpI"/>
    <property type="match status" value="1"/>
</dbReference>
<reference evidence="2 3" key="1">
    <citation type="submission" date="2022-10" db="EMBL/GenBank/DDBJ databases">
        <title>Roseococcus glaciei nov., sp. nov., isolated from glacier.</title>
        <authorList>
            <person name="Liu Q."/>
            <person name="Xin Y.-H."/>
        </authorList>
    </citation>
    <scope>NUCLEOTIDE SEQUENCE [LARGE SCALE GENOMIC DNA]</scope>
    <source>
        <strain evidence="2 3">MDT2-1-1</strain>
    </source>
</reference>
<sequence>MSQIGVILYDGVEPIDIGGTVGVISMASRLVPGLAAVTVAREAGPVRCAGGLTVLAAHGFDDAPECDAWIVSGGPGWRAQAEDAAMLGFLRRLDPARLASVCTGALILGAAGLLEGRPATTRRHASPGEEASPVALLARMGVEARPAQIVDPPGGPATGGGVSLAHDLTLHVIGRLHGLAVRDAVARLIEYDRAFVANRAALG</sequence>
<dbReference type="Proteomes" id="UP001526430">
    <property type="component" value="Unassembled WGS sequence"/>
</dbReference>
<gene>
    <name evidence="2" type="ORF">OF850_20910</name>
</gene>
<dbReference type="InterPro" id="IPR029062">
    <property type="entry name" value="Class_I_gatase-like"/>
</dbReference>
<dbReference type="InterPro" id="IPR052158">
    <property type="entry name" value="INH-QAR"/>
</dbReference>
<evidence type="ECO:0000313" key="3">
    <source>
        <dbReference type="Proteomes" id="UP001526430"/>
    </source>
</evidence>
<evidence type="ECO:0000313" key="2">
    <source>
        <dbReference type="EMBL" id="MCW8088064.1"/>
    </source>
</evidence>
<dbReference type="InterPro" id="IPR002818">
    <property type="entry name" value="DJ-1/PfpI"/>
</dbReference>